<evidence type="ECO:0000313" key="2">
    <source>
        <dbReference type="EMBL" id="ELU18747.1"/>
    </source>
</evidence>
<gene>
    <name evidence="2" type="ORF">CAPTEDRAFT_218475</name>
</gene>
<protein>
    <submittedName>
        <fullName evidence="2 3">Uncharacterized protein</fullName>
    </submittedName>
</protein>
<name>R7VJI9_CAPTE</name>
<dbReference type="EMBL" id="AMQN01000514">
    <property type="status" value="NOT_ANNOTATED_CDS"/>
    <property type="molecule type" value="Genomic_DNA"/>
</dbReference>
<dbReference type="EnsemblMetazoa" id="CapteT218475">
    <property type="protein sequence ID" value="CapteP218475"/>
    <property type="gene ID" value="CapteG218475"/>
</dbReference>
<reference evidence="4" key="1">
    <citation type="submission" date="2012-12" db="EMBL/GenBank/DDBJ databases">
        <authorList>
            <person name="Hellsten U."/>
            <person name="Grimwood J."/>
            <person name="Chapman J.A."/>
            <person name="Shapiro H."/>
            <person name="Aerts A."/>
            <person name="Otillar R.P."/>
            <person name="Terry A.Y."/>
            <person name="Boore J.L."/>
            <person name="Simakov O."/>
            <person name="Marletaz F."/>
            <person name="Cho S.-J."/>
            <person name="Edsinger-Gonzales E."/>
            <person name="Havlak P."/>
            <person name="Kuo D.-H."/>
            <person name="Larsson T."/>
            <person name="Lv J."/>
            <person name="Arendt D."/>
            <person name="Savage R."/>
            <person name="Osoegawa K."/>
            <person name="de Jong P."/>
            <person name="Lindberg D.R."/>
            <person name="Seaver E.C."/>
            <person name="Weisblat D.A."/>
            <person name="Putnam N.H."/>
            <person name="Grigoriev I.V."/>
            <person name="Rokhsar D.S."/>
        </authorList>
    </citation>
    <scope>NUCLEOTIDE SEQUENCE</scope>
    <source>
        <strain evidence="4">I ESC-2004</strain>
    </source>
</reference>
<dbReference type="EMBL" id="KB291799">
    <property type="protein sequence ID" value="ELU18747.1"/>
    <property type="molecule type" value="Genomic_DNA"/>
</dbReference>
<sequence length="144" mass="16137">MANNNKKQRKNIHYVDSAASTLSTPNPYSFDNPNGPMSMPVSLKRTDNEELYEEIADVNSVAGSSTLPPQLNPIAQRHRPQVVRNYETEVKQKTRIAHQSSPRHERRKAKSKANQNLGFDAPTEDAHVLYGTSDYNPMSLGYAP</sequence>
<reference evidence="2 4" key="2">
    <citation type="journal article" date="2013" name="Nature">
        <title>Insights into bilaterian evolution from three spiralian genomes.</title>
        <authorList>
            <person name="Simakov O."/>
            <person name="Marletaz F."/>
            <person name="Cho S.J."/>
            <person name="Edsinger-Gonzales E."/>
            <person name="Havlak P."/>
            <person name="Hellsten U."/>
            <person name="Kuo D.H."/>
            <person name="Larsson T."/>
            <person name="Lv J."/>
            <person name="Arendt D."/>
            <person name="Savage R."/>
            <person name="Osoegawa K."/>
            <person name="de Jong P."/>
            <person name="Grimwood J."/>
            <person name="Chapman J.A."/>
            <person name="Shapiro H."/>
            <person name="Aerts A."/>
            <person name="Otillar R.P."/>
            <person name="Terry A.Y."/>
            <person name="Boore J.L."/>
            <person name="Grigoriev I.V."/>
            <person name="Lindberg D.R."/>
            <person name="Seaver E.C."/>
            <person name="Weisblat D.A."/>
            <person name="Putnam N.H."/>
            <person name="Rokhsar D.S."/>
        </authorList>
    </citation>
    <scope>NUCLEOTIDE SEQUENCE</scope>
    <source>
        <strain evidence="2 4">I ESC-2004</strain>
    </source>
</reference>
<feature type="region of interest" description="Disordered" evidence="1">
    <location>
        <begin position="90"/>
        <end position="144"/>
    </location>
</feature>
<feature type="region of interest" description="Disordered" evidence="1">
    <location>
        <begin position="1"/>
        <end position="42"/>
    </location>
</feature>
<dbReference type="Proteomes" id="UP000014760">
    <property type="component" value="Unassembled WGS sequence"/>
</dbReference>
<organism evidence="2">
    <name type="scientific">Capitella teleta</name>
    <name type="common">Polychaete worm</name>
    <dbReference type="NCBI Taxonomy" id="283909"/>
    <lineage>
        <taxon>Eukaryota</taxon>
        <taxon>Metazoa</taxon>
        <taxon>Spiralia</taxon>
        <taxon>Lophotrochozoa</taxon>
        <taxon>Annelida</taxon>
        <taxon>Polychaeta</taxon>
        <taxon>Sedentaria</taxon>
        <taxon>Scolecida</taxon>
        <taxon>Capitellidae</taxon>
        <taxon>Capitella</taxon>
    </lineage>
</organism>
<evidence type="ECO:0000256" key="1">
    <source>
        <dbReference type="SAM" id="MobiDB-lite"/>
    </source>
</evidence>
<feature type="compositionally biased region" description="Polar residues" evidence="1">
    <location>
        <begin position="18"/>
        <end position="32"/>
    </location>
</feature>
<accession>R7VJI9</accession>
<dbReference type="HOGENOM" id="CLU_1798261_0_0_1"/>
<proteinExistence type="predicted"/>
<keyword evidence="4" id="KW-1185">Reference proteome</keyword>
<feature type="compositionally biased region" description="Basic residues" evidence="1">
    <location>
        <begin position="1"/>
        <end position="12"/>
    </location>
</feature>
<evidence type="ECO:0000313" key="4">
    <source>
        <dbReference type="Proteomes" id="UP000014760"/>
    </source>
</evidence>
<dbReference type="AlphaFoldDB" id="R7VJI9"/>
<reference evidence="3" key="3">
    <citation type="submission" date="2015-06" db="UniProtKB">
        <authorList>
            <consortium name="EnsemblMetazoa"/>
        </authorList>
    </citation>
    <scope>IDENTIFICATION</scope>
</reference>
<evidence type="ECO:0000313" key="3">
    <source>
        <dbReference type="EnsemblMetazoa" id="CapteP218475"/>
    </source>
</evidence>